<comment type="caution">
    <text evidence="2">The sequence shown here is derived from an EMBL/GenBank/DDBJ whole genome shotgun (WGS) entry which is preliminary data.</text>
</comment>
<evidence type="ECO:0000313" key="3">
    <source>
        <dbReference type="Proteomes" id="UP000053039"/>
    </source>
</evidence>
<gene>
    <name evidence="2" type="ORF">AQI94_13675</name>
</gene>
<dbReference type="Proteomes" id="UP000053039">
    <property type="component" value="Unassembled WGS sequence"/>
</dbReference>
<evidence type="ECO:0008006" key="4">
    <source>
        <dbReference type="Google" id="ProtNLM"/>
    </source>
</evidence>
<keyword evidence="1" id="KW-0812">Transmembrane</keyword>
<organism evidence="2 3">
    <name type="scientific">Streptomyces pseudovenezuelae</name>
    <dbReference type="NCBI Taxonomy" id="67350"/>
    <lineage>
        <taxon>Bacteria</taxon>
        <taxon>Bacillati</taxon>
        <taxon>Actinomycetota</taxon>
        <taxon>Actinomycetes</taxon>
        <taxon>Kitasatosporales</taxon>
        <taxon>Streptomycetaceae</taxon>
        <taxon>Streptomyces</taxon>
        <taxon>Streptomyces aurantiacus group</taxon>
    </lineage>
</organism>
<keyword evidence="1" id="KW-1133">Transmembrane helix</keyword>
<sequence length="285" mass="30329">MTWHDLPALWWTVPAAVALLGYGRSVAGVTRAQRAVWVKARIVDVGLPAHGDSKRPGIPVTLAFQDPATGREFALPNAGDHGNAIEVAWVGREVEVRYPPGRPLRFAVVLDTDGEKNGRMVPDCAVMLLLVGLVIDATVRWGYPWALLGFGALLTAAAVRSPDIRVARARKALLASAVAVPARVVAVTRDVHADGEGGELVSHAPVVRFTTREGTRVTVLSRDGIRDPGRSLHRALTIHYAPSDPSVHTTDPTADRRSGAMSTAFVLALLVTGVTAFVAGTIELT</sequence>
<accession>A0A117PRS8</accession>
<feature type="transmembrane region" description="Helical" evidence="1">
    <location>
        <begin position="264"/>
        <end position="282"/>
    </location>
</feature>
<name>A0A117PRS8_9ACTN</name>
<protein>
    <recommendedName>
        <fullName evidence="4">DUF3592 domain-containing protein</fullName>
    </recommendedName>
</protein>
<reference evidence="2 3" key="1">
    <citation type="submission" date="2015-10" db="EMBL/GenBank/DDBJ databases">
        <title>Draft genome sequence of Streptomyces pseudovenezuelae DSM 40212, type strain for the species Streptomyces pseudovenezuelae.</title>
        <authorList>
            <person name="Ruckert C."/>
            <person name="Winkler A."/>
            <person name="Kalinowski J."/>
            <person name="Kampfer P."/>
            <person name="Glaeser S."/>
        </authorList>
    </citation>
    <scope>NUCLEOTIDE SEQUENCE [LARGE SCALE GENOMIC DNA]</scope>
    <source>
        <strain evidence="2 3">DSM 40212</strain>
    </source>
</reference>
<dbReference type="EMBL" id="LMWM01000011">
    <property type="protein sequence ID" value="KUM88145.1"/>
    <property type="molecule type" value="Genomic_DNA"/>
</dbReference>
<evidence type="ECO:0000313" key="2">
    <source>
        <dbReference type="EMBL" id="KUM88145.1"/>
    </source>
</evidence>
<proteinExistence type="predicted"/>
<keyword evidence="1" id="KW-0472">Membrane</keyword>
<dbReference type="OrthoDB" id="3867182at2"/>
<feature type="transmembrane region" description="Helical" evidence="1">
    <location>
        <begin position="143"/>
        <end position="161"/>
    </location>
</feature>
<evidence type="ECO:0000256" key="1">
    <source>
        <dbReference type="SAM" id="Phobius"/>
    </source>
</evidence>
<dbReference type="RefSeq" id="WP_031048110.1">
    <property type="nucleotide sequence ID" value="NZ_KQ948146.1"/>
</dbReference>
<dbReference type="AlphaFoldDB" id="A0A117PRS8"/>